<keyword evidence="2" id="KW-1185">Reference proteome</keyword>
<gene>
    <name evidence="1" type="ORF">BJ138DRAFT_1103112</name>
</gene>
<proteinExistence type="predicted"/>
<reference evidence="1" key="1">
    <citation type="journal article" date="2021" name="New Phytol.">
        <title>Evolutionary innovations through gain and loss of genes in the ectomycorrhizal Boletales.</title>
        <authorList>
            <person name="Wu G."/>
            <person name="Miyauchi S."/>
            <person name="Morin E."/>
            <person name="Kuo A."/>
            <person name="Drula E."/>
            <person name="Varga T."/>
            <person name="Kohler A."/>
            <person name="Feng B."/>
            <person name="Cao Y."/>
            <person name="Lipzen A."/>
            <person name="Daum C."/>
            <person name="Hundley H."/>
            <person name="Pangilinan J."/>
            <person name="Johnson J."/>
            <person name="Barry K."/>
            <person name="LaButti K."/>
            <person name="Ng V."/>
            <person name="Ahrendt S."/>
            <person name="Min B."/>
            <person name="Choi I.G."/>
            <person name="Park H."/>
            <person name="Plett J.M."/>
            <person name="Magnuson J."/>
            <person name="Spatafora J.W."/>
            <person name="Nagy L.G."/>
            <person name="Henrissat B."/>
            <person name="Grigoriev I.V."/>
            <person name="Yang Z.L."/>
            <person name="Xu J."/>
            <person name="Martin F.M."/>
        </authorList>
    </citation>
    <scope>NUCLEOTIDE SEQUENCE</scope>
    <source>
        <strain evidence="1">ATCC 28755</strain>
    </source>
</reference>
<dbReference type="EMBL" id="MU267790">
    <property type="protein sequence ID" value="KAH7908900.1"/>
    <property type="molecule type" value="Genomic_DNA"/>
</dbReference>
<name>A0ACB8A6F4_9AGAM</name>
<organism evidence="1 2">
    <name type="scientific">Hygrophoropsis aurantiaca</name>
    <dbReference type="NCBI Taxonomy" id="72124"/>
    <lineage>
        <taxon>Eukaryota</taxon>
        <taxon>Fungi</taxon>
        <taxon>Dikarya</taxon>
        <taxon>Basidiomycota</taxon>
        <taxon>Agaricomycotina</taxon>
        <taxon>Agaricomycetes</taxon>
        <taxon>Agaricomycetidae</taxon>
        <taxon>Boletales</taxon>
        <taxon>Coniophorineae</taxon>
        <taxon>Hygrophoropsidaceae</taxon>
        <taxon>Hygrophoropsis</taxon>
    </lineage>
</organism>
<dbReference type="Proteomes" id="UP000790377">
    <property type="component" value="Unassembled WGS sequence"/>
</dbReference>
<sequence>MITTDLNEVTKPATIFVKHYLWKHNYQIYRRDANIDTARLGPSVPRIVLARNAELAATHAARIRGSNSEARKYIAGGTSADTAVRAGPAARAEAREHPQKARELEREAVNREEALAHEQQTRKRAEAQCILLHTQCSALENQCERTEVELADTQRKAQIETTQ</sequence>
<protein>
    <submittedName>
        <fullName evidence="1">Uncharacterized protein</fullName>
    </submittedName>
</protein>
<accession>A0ACB8A6F4</accession>
<comment type="caution">
    <text evidence="1">The sequence shown here is derived from an EMBL/GenBank/DDBJ whole genome shotgun (WGS) entry which is preliminary data.</text>
</comment>
<feature type="non-terminal residue" evidence="1">
    <location>
        <position position="163"/>
    </location>
</feature>
<evidence type="ECO:0000313" key="1">
    <source>
        <dbReference type="EMBL" id="KAH7908900.1"/>
    </source>
</evidence>
<evidence type="ECO:0000313" key="2">
    <source>
        <dbReference type="Proteomes" id="UP000790377"/>
    </source>
</evidence>